<dbReference type="RefSeq" id="WP_002883387.1">
    <property type="nucleotide sequence ID" value="NZ_ALJN01000022.1"/>
</dbReference>
<dbReference type="EMBL" id="ALJN01000022">
    <property type="protein sequence ID" value="EJP19029.1"/>
    <property type="molecule type" value="Genomic_DNA"/>
</dbReference>
<gene>
    <name evidence="1" type="ORF">HMPREF1125_1863</name>
</gene>
<protein>
    <submittedName>
        <fullName evidence="1">Uncharacterized protein</fullName>
    </submittedName>
</protein>
<sequence>MDWVTLGGILTTVASLVGIAIKLARDNSGLKAEMKALSKEREMEHERLSKEHDGLYKDHLSIKDDTRYISDEMKYEKMARKNLYKNSTKAKEILETMDLMKEVVLQNSRLTEEVTRLKFENQELSKPKQNNELDKVLRILGRIEGQLASLEGYRGTEEVQVVLKRVESELLELNN</sequence>
<proteinExistence type="predicted"/>
<organism evidence="1 2">
    <name type="scientific">Streptococcus oralis SK304</name>
    <dbReference type="NCBI Taxonomy" id="1161421"/>
    <lineage>
        <taxon>Bacteria</taxon>
        <taxon>Bacillati</taxon>
        <taxon>Bacillota</taxon>
        <taxon>Bacilli</taxon>
        <taxon>Lactobacillales</taxon>
        <taxon>Streptococcaceae</taxon>
        <taxon>Streptococcus</taxon>
    </lineage>
</organism>
<dbReference type="Proteomes" id="UP000006745">
    <property type="component" value="Unassembled WGS sequence"/>
</dbReference>
<name>J4TBN3_STROR</name>
<dbReference type="PATRIC" id="fig|1161421.3.peg.1785"/>
<evidence type="ECO:0000313" key="1">
    <source>
        <dbReference type="EMBL" id="EJP19029.1"/>
    </source>
</evidence>
<dbReference type="AlphaFoldDB" id="J4TBN3"/>
<evidence type="ECO:0000313" key="2">
    <source>
        <dbReference type="Proteomes" id="UP000006745"/>
    </source>
</evidence>
<accession>J4TBN3</accession>
<reference evidence="1 2" key="1">
    <citation type="submission" date="2012-07" db="EMBL/GenBank/DDBJ databases">
        <authorList>
            <person name="Durkin A.S."/>
            <person name="McCorrison J."/>
            <person name="Torralba M."/>
            <person name="Gillis M."/>
            <person name="Methe B."/>
            <person name="Sutton G."/>
            <person name="Nelson K.E."/>
        </authorList>
    </citation>
    <scope>NUCLEOTIDE SEQUENCE [LARGE SCALE GENOMIC DNA]</scope>
    <source>
        <strain evidence="1 2">SK304</strain>
    </source>
</reference>
<comment type="caution">
    <text evidence="1">The sequence shown here is derived from an EMBL/GenBank/DDBJ whole genome shotgun (WGS) entry which is preliminary data.</text>
</comment>